<evidence type="ECO:0000313" key="2">
    <source>
        <dbReference type="EMBL" id="SKB28274.1"/>
    </source>
</evidence>
<evidence type="ECO:0008006" key="4">
    <source>
        <dbReference type="Google" id="ProtNLM"/>
    </source>
</evidence>
<dbReference type="RefSeq" id="WP_079637160.1">
    <property type="nucleotide sequence ID" value="NZ_FUYP01000002.1"/>
</dbReference>
<dbReference type="PROSITE" id="PS51257">
    <property type="entry name" value="PROKAR_LIPOPROTEIN"/>
    <property type="match status" value="1"/>
</dbReference>
<gene>
    <name evidence="2" type="ORF">SAMN06295937_100237</name>
</gene>
<reference evidence="3" key="1">
    <citation type="submission" date="2017-02" db="EMBL/GenBank/DDBJ databases">
        <authorList>
            <person name="Varghese N."/>
            <person name="Submissions S."/>
        </authorList>
    </citation>
    <scope>NUCLEOTIDE SEQUENCE [LARGE SCALE GENOMIC DNA]</scope>
    <source>
        <strain evidence="3">R11H</strain>
    </source>
</reference>
<protein>
    <recommendedName>
        <fullName evidence="4">Lipoprotein</fullName>
    </recommendedName>
</protein>
<evidence type="ECO:0000256" key="1">
    <source>
        <dbReference type="SAM" id="MobiDB-lite"/>
    </source>
</evidence>
<accession>A0A1T4ZZR1</accession>
<dbReference type="Proteomes" id="UP000190044">
    <property type="component" value="Unassembled WGS sequence"/>
</dbReference>
<feature type="compositionally biased region" description="Basic and acidic residues" evidence="1">
    <location>
        <begin position="46"/>
        <end position="72"/>
    </location>
</feature>
<organism evidence="2 3">
    <name type="scientific">Sphingopyxis flava</name>
    <dbReference type="NCBI Taxonomy" id="1507287"/>
    <lineage>
        <taxon>Bacteria</taxon>
        <taxon>Pseudomonadati</taxon>
        <taxon>Pseudomonadota</taxon>
        <taxon>Alphaproteobacteria</taxon>
        <taxon>Sphingomonadales</taxon>
        <taxon>Sphingomonadaceae</taxon>
        <taxon>Sphingopyxis</taxon>
    </lineage>
</organism>
<proteinExistence type="predicted"/>
<keyword evidence="3" id="KW-1185">Reference proteome</keyword>
<evidence type="ECO:0000313" key="3">
    <source>
        <dbReference type="Proteomes" id="UP000190044"/>
    </source>
</evidence>
<dbReference type="OrthoDB" id="7428913at2"/>
<feature type="region of interest" description="Disordered" evidence="1">
    <location>
        <begin position="39"/>
        <end position="72"/>
    </location>
</feature>
<sequence>MSARLLFLAPACLALTGCVSTVKSVVTAPVKAVGKVADWSTTSQEEADRNRGRAMREREAKLGKLSRQRDKAAEKCRNGEEAQCRRAEVLDHEIEAVMAEPI</sequence>
<dbReference type="EMBL" id="FUYP01000002">
    <property type="protein sequence ID" value="SKB28274.1"/>
    <property type="molecule type" value="Genomic_DNA"/>
</dbReference>
<name>A0A1T4ZZR1_9SPHN</name>
<dbReference type="AlphaFoldDB" id="A0A1T4ZZR1"/>